<feature type="chain" id="PRO_5037075414" evidence="1">
    <location>
        <begin position="21"/>
        <end position="316"/>
    </location>
</feature>
<evidence type="ECO:0000313" key="2">
    <source>
        <dbReference type="EMBL" id="NIZ40090.1"/>
    </source>
</evidence>
<dbReference type="Proteomes" id="UP000711995">
    <property type="component" value="Unassembled WGS sequence"/>
</dbReference>
<dbReference type="EMBL" id="JAATLJ010000001">
    <property type="protein sequence ID" value="NIZ40090.1"/>
    <property type="molecule type" value="Genomic_DNA"/>
</dbReference>
<keyword evidence="3" id="KW-1185">Reference proteome</keyword>
<sequence length="316" mass="36032">MKKIYQILLLLLLLHISVYAQSIPTTSEQWLQFFLGANPNSINPLERDLATTTTQWLQKLNLTTTWQQEQNQLNILAKTLQSKEVVMLEYLLLQQAFHILGIQDVYEPTMWLVDASKQALASSANRTNPFTALSIPSSENKVLGSATNILNKTKSAQKMSHIERVLRLLATLQKIPQSQQQSILSLFFGQEKSKRILPMVKIADQAVNKYDQIKQIQAKMQELQELVTIGNLTHFYHQSGYESLLHHAFGKKAITQFNIPKGSEPKGMLLTVMASLLVNKQDQQKHLTTLHSIYLHPKVVPLLLEISQEMRVLMRI</sequence>
<accession>A0A968G942</accession>
<keyword evidence="1" id="KW-0732">Signal</keyword>
<name>A0A968G942_9SPIO</name>
<dbReference type="RefSeq" id="WP_167699700.1">
    <property type="nucleotide sequence ID" value="NZ_CP118174.1"/>
</dbReference>
<protein>
    <submittedName>
        <fullName evidence="2">Uncharacterized protein</fullName>
    </submittedName>
</protein>
<reference evidence="2 3" key="1">
    <citation type="submission" date="2020-03" db="EMBL/GenBank/DDBJ databases">
        <title>Spirochaetal bacteria isolated from arthropods constitute a novel genus Entomospira genus novum within the order Spirochaetales.</title>
        <authorList>
            <person name="Grana-Miraglia L."/>
            <person name="Sikutova S."/>
            <person name="Fingerle V."/>
            <person name="Sing A."/>
            <person name="Castillo-Ramirez S."/>
            <person name="Margos G."/>
            <person name="Rudolf I."/>
        </authorList>
    </citation>
    <scope>NUCLEOTIDE SEQUENCE [LARGE SCALE GENOMIC DNA]</scope>
    <source>
        <strain evidence="2 3">BR193</strain>
    </source>
</reference>
<proteinExistence type="predicted"/>
<dbReference type="AlphaFoldDB" id="A0A968G942"/>
<evidence type="ECO:0000313" key="3">
    <source>
        <dbReference type="Proteomes" id="UP000711995"/>
    </source>
</evidence>
<feature type="signal peptide" evidence="1">
    <location>
        <begin position="1"/>
        <end position="20"/>
    </location>
</feature>
<evidence type="ECO:0000256" key="1">
    <source>
        <dbReference type="SAM" id="SignalP"/>
    </source>
</evidence>
<gene>
    <name evidence="2" type="ORF">HCT14_00960</name>
</gene>
<organism evidence="2 3">
    <name type="scientific">Entomospira entomophila</name>
    <dbReference type="NCBI Taxonomy" id="2719988"/>
    <lineage>
        <taxon>Bacteria</taxon>
        <taxon>Pseudomonadati</taxon>
        <taxon>Spirochaetota</taxon>
        <taxon>Spirochaetia</taxon>
        <taxon>Spirochaetales</taxon>
        <taxon>Spirochaetaceae</taxon>
        <taxon>Entomospira</taxon>
    </lineage>
</organism>
<comment type="caution">
    <text evidence="2">The sequence shown here is derived from an EMBL/GenBank/DDBJ whole genome shotgun (WGS) entry which is preliminary data.</text>
</comment>